<comment type="subcellular location">
    <subcellularLocation>
        <location evidence="1">Secreted</location>
        <location evidence="1">Cell wall</location>
        <topology evidence="1">Peptidoglycan-anchor</topology>
    </subcellularLocation>
</comment>
<dbReference type="PROSITE" id="PS50847">
    <property type="entry name" value="GRAM_POS_ANCHORING"/>
    <property type="match status" value="1"/>
</dbReference>
<proteinExistence type="predicted"/>
<evidence type="ECO:0000313" key="18">
    <source>
        <dbReference type="Proteomes" id="UP000527632"/>
    </source>
</evidence>
<name>A0A0B8QSD7_LISMN</name>
<evidence type="ECO:0000256" key="4">
    <source>
        <dbReference type="ARBA" id="ARBA00022729"/>
    </source>
</evidence>
<evidence type="ECO:0000313" key="10">
    <source>
        <dbReference type="EMBL" id="EAC5550388.1"/>
    </source>
</evidence>
<evidence type="ECO:0000256" key="2">
    <source>
        <dbReference type="ARBA" id="ARBA00022512"/>
    </source>
</evidence>
<evidence type="ECO:0000256" key="1">
    <source>
        <dbReference type="ARBA" id="ARBA00004168"/>
    </source>
</evidence>
<evidence type="ECO:0000313" key="17">
    <source>
        <dbReference type="Proteomes" id="UP000489121"/>
    </source>
</evidence>
<dbReference type="Proteomes" id="UP000365297">
    <property type="component" value="Unassembled WGS sequence"/>
</dbReference>
<dbReference type="EMBL" id="AABGUK010000004">
    <property type="protein sequence ID" value="EAH4242496.1"/>
    <property type="molecule type" value="Genomic_DNA"/>
</dbReference>
<reference evidence="13 17" key="3">
    <citation type="submission" date="2019-09" db="EMBL/GenBank/DDBJ databases">
        <authorList>
            <consortium name="PulseNet: The National Subtyping Network for Foodborne Disease Surveillance"/>
            <person name="Tarr C.L."/>
            <person name="Trees E."/>
            <person name="Katz L.S."/>
            <person name="Carleton-Romer H.A."/>
            <person name="Stroika S."/>
            <person name="Kucerova Z."/>
            <person name="Roache K.F."/>
            <person name="Sabol A.L."/>
            <person name="Besser J."/>
            <person name="Gerner-Smidt P."/>
        </authorList>
    </citation>
    <scope>NUCLEOTIDE SEQUENCE [LARGE SCALE GENOMIC DNA]</scope>
    <source>
        <strain evidence="13 17">PNUSAL005692</strain>
    </source>
</reference>
<comment type="caution">
    <text evidence="12">The sequence shown here is derived from an EMBL/GenBank/DDBJ whole genome shotgun (WGS) entry which is preliminary data.</text>
</comment>
<dbReference type="EMBL" id="QXLS01000002">
    <property type="protein sequence ID" value="RKA09617.1"/>
    <property type="molecule type" value="Genomic_DNA"/>
</dbReference>
<dbReference type="Pfam" id="PF13306">
    <property type="entry name" value="LRR_5"/>
    <property type="match status" value="1"/>
</dbReference>
<keyword evidence="2" id="KW-0134">Cell wall</keyword>
<evidence type="ECO:0000313" key="12">
    <source>
        <dbReference type="EMBL" id="EAH4242496.1"/>
    </source>
</evidence>
<evidence type="ECO:0000256" key="7">
    <source>
        <dbReference type="SAM" id="Phobius"/>
    </source>
</evidence>
<dbReference type="RefSeq" id="WP_010959075.1">
    <property type="nucleotide sequence ID" value="NC_021825.2"/>
</dbReference>
<evidence type="ECO:0000313" key="19">
    <source>
        <dbReference type="Proteomes" id="UP000528151"/>
    </source>
</evidence>
<dbReference type="Proteomes" id="UP000489121">
    <property type="component" value="Unassembled WGS sequence"/>
</dbReference>
<reference evidence="12 18" key="2">
    <citation type="submission" date="2019-04" db="EMBL/GenBank/DDBJ databases">
        <authorList>
            <consortium name="GenomeTrakr: Next Generation Sequencing Network for Food Pathogen Tracability"/>
        </authorList>
    </citation>
    <scope>NUCLEOTIDE SEQUENCE [LARGE SCALE GENOMIC DNA]</scope>
    <source>
        <strain evidence="11 19">CFSAN063727</strain>
        <strain evidence="10 16">FDA00007096</strain>
        <strain evidence="12 18">LS1344</strain>
    </source>
</reference>
<dbReference type="Proteomes" id="UP000527632">
    <property type="component" value="Unassembled WGS sequence"/>
</dbReference>
<feature type="transmembrane region" description="Helical" evidence="7">
    <location>
        <begin position="467"/>
        <end position="486"/>
    </location>
</feature>
<dbReference type="Pfam" id="PF00746">
    <property type="entry name" value="Gram_pos_anchor"/>
    <property type="match status" value="1"/>
</dbReference>
<keyword evidence="3" id="KW-0964">Secreted</keyword>
<feature type="domain" description="Gram-positive cocci surface proteins LPxTG" evidence="9">
    <location>
        <begin position="458"/>
        <end position="489"/>
    </location>
</feature>
<dbReference type="InterPro" id="IPR032675">
    <property type="entry name" value="LRR_dom_sf"/>
</dbReference>
<evidence type="ECO:0000256" key="6">
    <source>
        <dbReference type="ARBA" id="ARBA00023088"/>
    </source>
</evidence>
<evidence type="ECO:0000256" key="3">
    <source>
        <dbReference type="ARBA" id="ARBA00022525"/>
    </source>
</evidence>
<keyword evidence="7" id="KW-0812">Transmembrane</keyword>
<keyword evidence="5" id="KW-0677">Repeat</keyword>
<keyword evidence="7" id="KW-1133">Transmembrane helix</keyword>
<dbReference type="Gene3D" id="3.10.20.320">
    <property type="entry name" value="Putative peptidoglycan bound protein (lpxtg motif)"/>
    <property type="match status" value="2"/>
</dbReference>
<evidence type="ECO:0000256" key="5">
    <source>
        <dbReference type="ARBA" id="ARBA00022737"/>
    </source>
</evidence>
<evidence type="ECO:0000256" key="8">
    <source>
        <dbReference type="SAM" id="SignalP"/>
    </source>
</evidence>
<dbReference type="Proteomes" id="UP000528151">
    <property type="component" value="Unassembled WGS sequence"/>
</dbReference>
<evidence type="ECO:0000313" key="16">
    <source>
        <dbReference type="Proteomes" id="UP000365297"/>
    </source>
</evidence>
<evidence type="ECO:0000313" key="14">
    <source>
        <dbReference type="EMBL" id="RKA09617.1"/>
    </source>
</evidence>
<evidence type="ECO:0000313" key="13">
    <source>
        <dbReference type="EMBL" id="ECY9781581.1"/>
    </source>
</evidence>
<feature type="signal peptide" evidence="8">
    <location>
        <begin position="1"/>
        <end position="25"/>
    </location>
</feature>
<dbReference type="Proteomes" id="UP000272537">
    <property type="component" value="Unassembled WGS sequence"/>
</dbReference>
<dbReference type="EMBL" id="AALGDA010000002">
    <property type="protein sequence ID" value="ECY9781581.1"/>
    <property type="molecule type" value="Genomic_DNA"/>
</dbReference>
<dbReference type="InterPro" id="IPR026906">
    <property type="entry name" value="LRR_5"/>
</dbReference>
<dbReference type="AlphaFoldDB" id="A0A0B8QSD7"/>
<feature type="chain" id="PRO_5044052857" evidence="8">
    <location>
        <begin position="26"/>
        <end position="489"/>
    </location>
</feature>
<dbReference type="InterPro" id="IPR009459">
    <property type="entry name" value="MucBP_dom"/>
</dbReference>
<dbReference type="Gene3D" id="3.80.10.10">
    <property type="entry name" value="Ribonuclease Inhibitor"/>
    <property type="match status" value="1"/>
</dbReference>
<sequence>MLQRRFWGIFCFAIFLFLFPTIGSAETSGDYEYTINGNEATITDYTGQSTDITIPTTLGPNNEYTVTAIGNGAFKSKRLTNVTIPNTVITIGDGAFTINSLEQLVLPNSVQTIGRNSFSVNKLEKITYSTALKNIPSQAFLANNLKTVTTPATVESIDASAFENNFITNITIQNPNLQMAYQAFAAQTVLSTLIVPSNHILPIENYIQFQDASAHLTTDNLFITDLANGITYNQAEKALNFSAEPLESTFSLFTGTNRFDSYYDISEYGPSGKPFIYFKYTKPVLVSYKDASGNELATSTRLDGSIGENYVTTPKIIDGYTLKETPGNATGQFSETLQNVTYIYEKTAVQNGTVTVKYQDESGKTLAKDTVLTGEVNNTYQTKSKDIAGYKLQKVEGNESGTFSTTPATVTYIYEKIANSDNTNTNGEMTDNTTLSTNDTVISSEATKKVDKNTSNILPTTGDSKDALFFALGSLLTLLSTSFFFFKRS</sequence>
<organism evidence="12 18">
    <name type="scientific">Listeria monocytogenes</name>
    <dbReference type="NCBI Taxonomy" id="1639"/>
    <lineage>
        <taxon>Bacteria</taxon>
        <taxon>Bacillati</taxon>
        <taxon>Bacillota</taxon>
        <taxon>Bacilli</taxon>
        <taxon>Bacillales</taxon>
        <taxon>Listeriaceae</taxon>
        <taxon>Listeria</taxon>
    </lineage>
</organism>
<dbReference type="EMBL" id="AABBZO010000001">
    <property type="protein sequence ID" value="EAG4460733.1"/>
    <property type="molecule type" value="Genomic_DNA"/>
</dbReference>
<protein>
    <submittedName>
        <fullName evidence="14">Internalin-J</fullName>
    </submittedName>
    <submittedName>
        <fullName evidence="12">LPXTG cell wall anchor domain-containing protein</fullName>
    </submittedName>
    <submittedName>
        <fullName evidence="13">Leucine-rich repeat protein</fullName>
    </submittedName>
</protein>
<gene>
    <name evidence="14" type="primary">inlj_8</name>
    <name evidence="10" type="ORF">ARY78_08100</name>
    <name evidence="11" type="ORF">CA369_00385</name>
    <name evidence="14" type="ORF">DYZ80_01261</name>
    <name evidence="12" type="ORF">E5F58_10920</name>
    <name evidence="13" type="ORF">F6515_01100</name>
</gene>
<dbReference type="InterPro" id="IPR019931">
    <property type="entry name" value="LPXTG_anchor"/>
</dbReference>
<dbReference type="EMBL" id="AAAIXK010000004">
    <property type="protein sequence ID" value="EAC5550388.1"/>
    <property type="molecule type" value="Genomic_DNA"/>
</dbReference>
<reference evidence="14 15" key="1">
    <citation type="journal article" date="2018" name="BMC Genomics">
        <title>Genes significantly associated with lineage II food isolates of Listeria monocytogenes.</title>
        <authorList>
            <person name="Pirone-Davies C."/>
            <person name="Chen Y."/>
            <person name="Pightling A."/>
            <person name="Ryan G."/>
            <person name="Wang Y."/>
            <person name="Yao K."/>
            <person name="Hoffmann M."/>
            <person name="Allard M.W."/>
        </authorList>
    </citation>
    <scope>NUCLEOTIDE SEQUENCE [LARGE SCALE GENOMIC DNA]</scope>
    <source>
        <strain evidence="14 15">PNUSAL000550</strain>
    </source>
</reference>
<keyword evidence="6" id="KW-0572">Peptidoglycan-anchor</keyword>
<evidence type="ECO:0000259" key="9">
    <source>
        <dbReference type="PROSITE" id="PS50847"/>
    </source>
</evidence>
<keyword evidence="7" id="KW-0472">Membrane</keyword>
<evidence type="ECO:0000313" key="15">
    <source>
        <dbReference type="Proteomes" id="UP000272537"/>
    </source>
</evidence>
<dbReference type="NCBIfam" id="TIGR01167">
    <property type="entry name" value="LPXTG_anchor"/>
    <property type="match status" value="1"/>
</dbReference>
<dbReference type="Pfam" id="PF06458">
    <property type="entry name" value="MucBP"/>
    <property type="match status" value="2"/>
</dbReference>
<accession>A0A0B8QSD7</accession>
<dbReference type="KEGG" id="lmok:CQ02_13555"/>
<keyword evidence="4 8" id="KW-0732">Signal</keyword>
<evidence type="ECO:0000313" key="11">
    <source>
        <dbReference type="EMBL" id="EAG4460733.1"/>
    </source>
</evidence>